<dbReference type="CDD" id="cd12797">
    <property type="entry name" value="M23_peptidase"/>
    <property type="match status" value="1"/>
</dbReference>
<accession>A0A6J6PAZ0</accession>
<dbReference type="InterPro" id="IPR016047">
    <property type="entry name" value="M23ase_b-sheet_dom"/>
</dbReference>
<dbReference type="EMBL" id="CAEZXV010000020">
    <property type="protein sequence ID" value="CAB4696620.1"/>
    <property type="molecule type" value="Genomic_DNA"/>
</dbReference>
<name>A0A6J6PAZ0_9ZZZZ</name>
<organism evidence="2">
    <name type="scientific">freshwater metagenome</name>
    <dbReference type="NCBI Taxonomy" id="449393"/>
    <lineage>
        <taxon>unclassified sequences</taxon>
        <taxon>metagenomes</taxon>
        <taxon>ecological metagenomes</taxon>
    </lineage>
</organism>
<protein>
    <submittedName>
        <fullName evidence="2">Unannotated protein</fullName>
    </submittedName>
</protein>
<feature type="domain" description="M23ase beta-sheet core" evidence="1">
    <location>
        <begin position="50"/>
        <end position="149"/>
    </location>
</feature>
<evidence type="ECO:0000259" key="1">
    <source>
        <dbReference type="Pfam" id="PF01551"/>
    </source>
</evidence>
<sequence length="200" mass="21892">MLTRVMRRISAVICLLLIATALPASAAPNYVYPITGCKSTYSRAHHDYPATDILAKKGCRFLAPTSGVIDEVSDVDNYSWKNNSAAIRGGLSISMIGDDGVRYYGSHFSKIYSKVVPGYRVEAGEVIARVGASGDAAGTSPHVHFGISWPTRAGIWWVRRGEIYPWKYLDAWKAGKDLNPAKEVFAKEKKVGTVPKHVGY</sequence>
<dbReference type="PANTHER" id="PTHR21666:SF270">
    <property type="entry name" value="MUREIN HYDROLASE ACTIVATOR ENVC"/>
    <property type="match status" value="1"/>
</dbReference>
<dbReference type="Pfam" id="PF01551">
    <property type="entry name" value="Peptidase_M23"/>
    <property type="match status" value="1"/>
</dbReference>
<dbReference type="GO" id="GO:0004222">
    <property type="term" value="F:metalloendopeptidase activity"/>
    <property type="evidence" value="ECO:0007669"/>
    <property type="project" value="TreeGrafter"/>
</dbReference>
<dbReference type="InterPro" id="IPR011055">
    <property type="entry name" value="Dup_hybrid_motif"/>
</dbReference>
<dbReference type="InterPro" id="IPR050570">
    <property type="entry name" value="Cell_wall_metabolism_enzyme"/>
</dbReference>
<dbReference type="PANTHER" id="PTHR21666">
    <property type="entry name" value="PEPTIDASE-RELATED"/>
    <property type="match status" value="1"/>
</dbReference>
<evidence type="ECO:0000313" key="2">
    <source>
        <dbReference type="EMBL" id="CAB4696620.1"/>
    </source>
</evidence>
<reference evidence="2" key="1">
    <citation type="submission" date="2020-05" db="EMBL/GenBank/DDBJ databases">
        <authorList>
            <person name="Chiriac C."/>
            <person name="Salcher M."/>
            <person name="Ghai R."/>
            <person name="Kavagutti S V."/>
        </authorList>
    </citation>
    <scope>NUCLEOTIDE SEQUENCE</scope>
</reference>
<proteinExistence type="predicted"/>
<dbReference type="AlphaFoldDB" id="A0A6J6PAZ0"/>
<dbReference type="Gene3D" id="2.70.70.10">
    <property type="entry name" value="Glucose Permease (Domain IIA)"/>
    <property type="match status" value="1"/>
</dbReference>
<gene>
    <name evidence="2" type="ORF">UFOPK2598_00358</name>
</gene>
<dbReference type="SUPFAM" id="SSF51261">
    <property type="entry name" value="Duplicated hybrid motif"/>
    <property type="match status" value="1"/>
</dbReference>